<evidence type="ECO:0008006" key="3">
    <source>
        <dbReference type="Google" id="ProtNLM"/>
    </source>
</evidence>
<dbReference type="AlphaFoldDB" id="A0A222MW14"/>
<organism evidence="1 2">
    <name type="scientific">Campylobacter avium LMG 24591</name>
    <dbReference type="NCBI Taxonomy" id="522484"/>
    <lineage>
        <taxon>Bacteria</taxon>
        <taxon>Pseudomonadati</taxon>
        <taxon>Campylobacterota</taxon>
        <taxon>Epsilonproteobacteria</taxon>
        <taxon>Campylobacterales</taxon>
        <taxon>Campylobacteraceae</taxon>
        <taxon>Campylobacter</taxon>
    </lineage>
</organism>
<gene>
    <name evidence="1" type="ORF">CAV_0547</name>
</gene>
<dbReference type="EMBL" id="CP022347">
    <property type="protein sequence ID" value="ASQ30214.1"/>
    <property type="molecule type" value="Genomic_DNA"/>
</dbReference>
<dbReference type="KEGG" id="cavi:CAV_0547"/>
<sequence>MQGNINPKAISKLIKESGFKSKSEFARFLGLNANTVLRWGKDLPVPGYFLPVISLAKKAKKYDELTKK</sequence>
<dbReference type="Proteomes" id="UP000201169">
    <property type="component" value="Chromosome"/>
</dbReference>
<dbReference type="RefSeq" id="WP_094324985.1">
    <property type="nucleotide sequence ID" value="NZ_CP022347.1"/>
</dbReference>
<reference evidence="1 2" key="1">
    <citation type="submission" date="2017-07" db="EMBL/GenBank/DDBJ databases">
        <title>Analysis of two Campylobacter avium genomes and identification of a novel hippuricase gene.</title>
        <authorList>
            <person name="Miller W.G."/>
            <person name="Chapman M.H."/>
            <person name="Yee E."/>
            <person name="Revez J."/>
            <person name="Bono J.L."/>
            <person name="Rossi M."/>
        </authorList>
    </citation>
    <scope>NUCLEOTIDE SEQUENCE [LARGE SCALE GENOMIC DNA]</scope>
    <source>
        <strain evidence="1 2">LMG 24591</strain>
    </source>
</reference>
<protein>
    <recommendedName>
        <fullName evidence="3">DNA-binding protein</fullName>
    </recommendedName>
</protein>
<proteinExistence type="predicted"/>
<name>A0A222MW14_9BACT</name>
<evidence type="ECO:0000313" key="2">
    <source>
        <dbReference type="Proteomes" id="UP000201169"/>
    </source>
</evidence>
<keyword evidence="2" id="KW-1185">Reference proteome</keyword>
<evidence type="ECO:0000313" key="1">
    <source>
        <dbReference type="EMBL" id="ASQ30214.1"/>
    </source>
</evidence>
<accession>A0A222MW14</accession>